<dbReference type="STRING" id="5098.A0A507QLY7"/>
<reference evidence="2 3" key="1">
    <citation type="submission" date="2019-06" db="EMBL/GenBank/DDBJ databases">
        <title>Wine fermentation using esterase from Monascus purpureus.</title>
        <authorList>
            <person name="Geng C."/>
            <person name="Zhang Y."/>
        </authorList>
    </citation>
    <scope>NUCLEOTIDE SEQUENCE [LARGE SCALE GENOMIC DNA]</scope>
    <source>
        <strain evidence="2">HQ1</strain>
    </source>
</reference>
<feature type="transmembrane region" description="Helical" evidence="1">
    <location>
        <begin position="21"/>
        <end position="39"/>
    </location>
</feature>
<keyword evidence="1" id="KW-0812">Transmembrane</keyword>
<dbReference type="AlphaFoldDB" id="A0A507QLY7"/>
<proteinExistence type="predicted"/>
<dbReference type="PANTHER" id="PTHR41390">
    <property type="entry name" value="CHROMOSOME 7, WHOLE GENOME SHOTGUN SEQUENCE"/>
    <property type="match status" value="1"/>
</dbReference>
<dbReference type="EMBL" id="VIFY01000149">
    <property type="protein sequence ID" value="TQB69516.1"/>
    <property type="molecule type" value="Genomic_DNA"/>
</dbReference>
<evidence type="ECO:0000313" key="3">
    <source>
        <dbReference type="Proteomes" id="UP000319663"/>
    </source>
</evidence>
<evidence type="ECO:0000256" key="1">
    <source>
        <dbReference type="SAM" id="Phobius"/>
    </source>
</evidence>
<sequence length="206" mass="22540">MKGPEAQDAFQYEALLSSLKTGALCGTGGLLYGGIFGVIRSPHPVIHSISYGIHWFACGTSFWWLRSNILKLHYQDNASPDQRAYTSAFSGGIAGGGVTKLMGGRLVPGLVIFSLLGYLGQRSYNAIDRWQMERENNPSVPLAQRMAASKWIPIKSLSDDEYRAILTEKALSIEAEIAIIDEKIEELQKYRSNGLKTAPPSSSTAK</sequence>
<keyword evidence="3" id="KW-1185">Reference proteome</keyword>
<accession>A0A507QLY7</accession>
<protein>
    <submittedName>
        <fullName evidence="2">Uncharacterized protein</fullName>
    </submittedName>
</protein>
<dbReference type="OrthoDB" id="432685at2759"/>
<keyword evidence="1" id="KW-0472">Membrane</keyword>
<name>A0A507QLY7_MONPU</name>
<gene>
    <name evidence="2" type="ORF">MPDQ_001727</name>
</gene>
<organism evidence="2 3">
    <name type="scientific">Monascus purpureus</name>
    <name type="common">Red mold</name>
    <name type="synonym">Monascus anka</name>
    <dbReference type="NCBI Taxonomy" id="5098"/>
    <lineage>
        <taxon>Eukaryota</taxon>
        <taxon>Fungi</taxon>
        <taxon>Dikarya</taxon>
        <taxon>Ascomycota</taxon>
        <taxon>Pezizomycotina</taxon>
        <taxon>Eurotiomycetes</taxon>
        <taxon>Eurotiomycetidae</taxon>
        <taxon>Eurotiales</taxon>
        <taxon>Aspergillaceae</taxon>
        <taxon>Monascus</taxon>
    </lineage>
</organism>
<dbReference type="Proteomes" id="UP000319663">
    <property type="component" value="Unassembled WGS sequence"/>
</dbReference>
<feature type="transmembrane region" description="Helical" evidence="1">
    <location>
        <begin position="45"/>
        <end position="65"/>
    </location>
</feature>
<comment type="caution">
    <text evidence="2">The sequence shown here is derived from an EMBL/GenBank/DDBJ whole genome shotgun (WGS) entry which is preliminary data.</text>
</comment>
<dbReference type="PANTHER" id="PTHR41390:SF1">
    <property type="entry name" value="NADH-UBIQUINONE OXIDOREDUCTASE 213 KDA SUBUNIT"/>
    <property type="match status" value="1"/>
</dbReference>
<keyword evidence="1" id="KW-1133">Transmembrane helix</keyword>
<evidence type="ECO:0000313" key="2">
    <source>
        <dbReference type="EMBL" id="TQB69516.1"/>
    </source>
</evidence>